<keyword evidence="3" id="KW-0732">Signal</keyword>
<evidence type="ECO:0000256" key="3">
    <source>
        <dbReference type="ARBA" id="ARBA00022729"/>
    </source>
</evidence>
<feature type="domain" description="Solute-binding protein family 3/N-terminal" evidence="4">
    <location>
        <begin position="297"/>
        <end position="532"/>
    </location>
</feature>
<dbReference type="Pfam" id="PF12974">
    <property type="entry name" value="Phosphonate-bd"/>
    <property type="match status" value="2"/>
</dbReference>
<dbReference type="Proteomes" id="UP000257240">
    <property type="component" value="Unassembled WGS sequence"/>
</dbReference>
<evidence type="ECO:0000256" key="2">
    <source>
        <dbReference type="ARBA" id="ARBA00010742"/>
    </source>
</evidence>
<dbReference type="InterPro" id="IPR005770">
    <property type="entry name" value="PhnD"/>
</dbReference>
<name>A0A117LBW8_9BACT</name>
<protein>
    <submittedName>
        <fullName evidence="5">Phosphate/phosphite/phosphonate ABC transporter substrate-binding protein</fullName>
    </submittedName>
</protein>
<dbReference type="NCBIfam" id="TIGR01098">
    <property type="entry name" value="3A0109s03R"/>
    <property type="match status" value="1"/>
</dbReference>
<comment type="caution">
    <text evidence="5">The sequence shown here is derived from an EMBL/GenBank/DDBJ whole genome shotgun (WGS) entry which is preliminary data.</text>
</comment>
<evidence type="ECO:0000256" key="1">
    <source>
        <dbReference type="ARBA" id="ARBA00007162"/>
    </source>
</evidence>
<evidence type="ECO:0000313" key="6">
    <source>
        <dbReference type="Proteomes" id="UP000257240"/>
    </source>
</evidence>
<organism evidence="5 6">
    <name type="scientific">Thermodesulfobacterium commune</name>
    <dbReference type="NCBI Taxonomy" id="1741"/>
    <lineage>
        <taxon>Bacteria</taxon>
        <taxon>Pseudomonadati</taxon>
        <taxon>Thermodesulfobacteriota</taxon>
        <taxon>Thermodesulfobacteria</taxon>
        <taxon>Thermodesulfobacteriales</taxon>
        <taxon>Thermodesulfobacteriaceae</taxon>
        <taxon>Thermodesulfobacterium</taxon>
    </lineage>
</organism>
<dbReference type="EMBL" id="DLVE01000028">
    <property type="protein sequence ID" value="HAA83615.1"/>
    <property type="molecule type" value="Genomic_DNA"/>
</dbReference>
<evidence type="ECO:0000259" key="4">
    <source>
        <dbReference type="SMART" id="SM00062"/>
    </source>
</evidence>
<dbReference type="GO" id="GO:0055085">
    <property type="term" value="P:transmembrane transport"/>
    <property type="evidence" value="ECO:0007669"/>
    <property type="project" value="InterPro"/>
</dbReference>
<dbReference type="AlphaFoldDB" id="A0A117LBW8"/>
<reference evidence="5 6" key="1">
    <citation type="journal article" date="2018" name="Nat. Biotechnol.">
        <title>A standardized bacterial taxonomy based on genome phylogeny substantially revises the tree of life.</title>
        <authorList>
            <person name="Parks D.H."/>
            <person name="Chuvochina M."/>
            <person name="Waite D.W."/>
            <person name="Rinke C."/>
            <person name="Skarshewski A."/>
            <person name="Chaumeil P.A."/>
            <person name="Hugenholtz P."/>
        </authorList>
    </citation>
    <scope>NUCLEOTIDE SEQUENCE [LARGE SCALE GENOMIC DNA]</scope>
    <source>
        <strain evidence="5">UBA12529</strain>
    </source>
</reference>
<proteinExistence type="inferred from homology"/>
<dbReference type="GO" id="GO:0043190">
    <property type="term" value="C:ATP-binding cassette (ABC) transporter complex"/>
    <property type="evidence" value="ECO:0007669"/>
    <property type="project" value="InterPro"/>
</dbReference>
<dbReference type="PANTHER" id="PTHR30024:SF17">
    <property type="entry name" value="SOLUTE-BINDING PROTEIN FAMILY 3_N-TERMINAL DOMAIN-CONTAINING PROTEIN"/>
    <property type="match status" value="1"/>
</dbReference>
<dbReference type="InterPro" id="IPR001638">
    <property type="entry name" value="Solute-binding_3/MltF_N"/>
</dbReference>
<comment type="similarity">
    <text evidence="2">Belongs to the bacterial solute-binding protein SsuA/TauA family.</text>
</comment>
<accession>A0A117LBW8</accession>
<dbReference type="PROSITE" id="PS51257">
    <property type="entry name" value="PROKAR_LIPOPROTEIN"/>
    <property type="match status" value="1"/>
</dbReference>
<dbReference type="PANTHER" id="PTHR30024">
    <property type="entry name" value="ALIPHATIC SULFONATES-BINDING PROTEIN-RELATED"/>
    <property type="match status" value="1"/>
</dbReference>
<dbReference type="SUPFAM" id="SSF53850">
    <property type="entry name" value="Periplasmic binding protein-like II"/>
    <property type="match status" value="2"/>
</dbReference>
<gene>
    <name evidence="5" type="ORF">DCE01_02330</name>
</gene>
<sequence length="551" mass="62537">MLKRNRFWALFLTIFLGFLLSGCFKDKGRQTQENKPSEVLNGPPLVIGVLNVSSPQQTFLQLYPLKTYLENQLKKPVSIDISANFEELTQKVAEDKLHLLMIDPAFYCELKALYPQKIFPLVKPKGGQGEASSIFVTKENSGIERIFDAVNKRLALGDKNSSFSYLIPLSMLKDLELSLKDFSKVDFLGQEKRIALSVLIGDYEVGALSESIAKPYLTSGLKVIKSSEKVPVFLIASTSALKEKQLLKEILVSLPKEVLTNLQIEKLVPAEDRDFDYIRVLIKLFKGKDLIKYGPDTIKVAILPLYSPLTIYQRFDPLMKYLSEKTGKEFKIVIPKNFEEFITLVKKKEVHFAYQNPYVYALLSKSGHAKAIALTVGEDCIDEPSEVCGGDRFRGVIIVRKDSPIKKIEDLKNKKIFIVSPYSAGGFLSQKIYLEKRGYNLRRDFRLVDVKRQERVIIGVYKKEADAGFIREAALGVFGKEVDLSQIKVLTPTEFLPNWPWAVVKADKDLAKKVQESLTHLPASILKNLKVKKFEPVEDKEFEPIKRYVNP</sequence>
<evidence type="ECO:0000313" key="5">
    <source>
        <dbReference type="EMBL" id="HAA83615.1"/>
    </source>
</evidence>
<dbReference type="Gene3D" id="3.40.190.10">
    <property type="entry name" value="Periplasmic binding protein-like II"/>
    <property type="match status" value="4"/>
</dbReference>
<dbReference type="SMART" id="SM00062">
    <property type="entry name" value="PBPb"/>
    <property type="match status" value="1"/>
</dbReference>
<comment type="similarity">
    <text evidence="1">Belongs to the phosphate/phosphite/phosphonate binding protein family.</text>
</comment>